<dbReference type="PANTHER" id="PTHR42982">
    <property type="entry name" value="SEC-INDEPENDENT PROTEIN TRANSLOCASE PROTEIN TATA"/>
    <property type="match status" value="1"/>
</dbReference>
<reference evidence="10 11" key="2">
    <citation type="journal article" date="2020" name="MBio">
        <title>Isolation and Molecular Analysis of a Novel Neorickettsia Species That Causes Potomac Horse Fever.</title>
        <authorList>
            <person name="Teymournejad O."/>
            <person name="Lin M."/>
            <person name="Bekebrede H."/>
            <person name="Kamr A."/>
            <person name="Toribio R.E."/>
            <person name="Arroyo L.G."/>
            <person name="Baird J.D."/>
            <person name="Rikihisa Y."/>
        </authorList>
    </citation>
    <scope>NUCLEOTIDE SEQUENCE [LARGE SCALE GENOMIC DNA]</scope>
    <source>
        <strain evidence="10 11">Fin17</strain>
    </source>
</reference>
<dbReference type="HAMAP" id="MF_00236">
    <property type="entry name" value="TatA_E"/>
    <property type="match status" value="1"/>
</dbReference>
<keyword evidence="3 9" id="KW-1003">Cell membrane</keyword>
<dbReference type="GO" id="GO:0008320">
    <property type="term" value="F:protein transmembrane transporter activity"/>
    <property type="evidence" value="ECO:0007669"/>
    <property type="project" value="UniProtKB-UniRule"/>
</dbReference>
<dbReference type="AlphaFoldDB" id="A0A6P1G9Q2"/>
<dbReference type="Pfam" id="PF02416">
    <property type="entry name" value="TatA_B_E"/>
    <property type="match status" value="1"/>
</dbReference>
<keyword evidence="7 9" id="KW-0811">Translocation</keyword>
<dbReference type="Proteomes" id="UP000464912">
    <property type="component" value="Chromosome"/>
</dbReference>
<evidence type="ECO:0000256" key="4">
    <source>
        <dbReference type="ARBA" id="ARBA00022692"/>
    </source>
</evidence>
<gene>
    <name evidence="9 10" type="primary">tatA</name>
    <name evidence="10" type="ORF">GP480_01935</name>
</gene>
<sequence>MSLGPWQILLVFLIILVLFGAGKLPQVISDIGRGLRTLREELKDSEKKAER</sequence>
<comment type="subunit">
    <text evidence="9">The Tat system comprises two distinct complexes: a TatABC complex, containing multiple copies of TatA, TatB and TatC subunits, and a separate TatA complex, containing only TatA subunits. Substrates initially bind to the TatABC complex, which probably triggers association of the separate TatA complex to form the active translocon.</text>
</comment>
<evidence type="ECO:0000256" key="1">
    <source>
        <dbReference type="ARBA" id="ARBA00004162"/>
    </source>
</evidence>
<evidence type="ECO:0000256" key="2">
    <source>
        <dbReference type="ARBA" id="ARBA00022448"/>
    </source>
</evidence>
<evidence type="ECO:0000256" key="9">
    <source>
        <dbReference type="HAMAP-Rule" id="MF_00236"/>
    </source>
</evidence>
<dbReference type="Gene3D" id="1.20.5.3310">
    <property type="match status" value="1"/>
</dbReference>
<evidence type="ECO:0000256" key="8">
    <source>
        <dbReference type="ARBA" id="ARBA00023136"/>
    </source>
</evidence>
<organism evidence="10 11">
    <name type="scientific">Neorickettsia findlayensis</name>
    <dbReference type="NCBI Taxonomy" id="2686014"/>
    <lineage>
        <taxon>Bacteria</taxon>
        <taxon>Pseudomonadati</taxon>
        <taxon>Pseudomonadota</taxon>
        <taxon>Alphaproteobacteria</taxon>
        <taxon>Rickettsiales</taxon>
        <taxon>Anaplasmataceae</taxon>
        <taxon>Neorickettsia</taxon>
    </lineage>
</organism>
<keyword evidence="11" id="KW-1185">Reference proteome</keyword>
<comment type="function">
    <text evidence="9">Part of the twin-arginine translocation (Tat) system that transports large folded proteins containing a characteristic twin-arginine motif in their signal peptide across membranes. TatA could form the protein-conducting channel of the Tat system.</text>
</comment>
<dbReference type="InterPro" id="IPR006312">
    <property type="entry name" value="TatA/E"/>
</dbReference>
<keyword evidence="8 9" id="KW-0472">Membrane</keyword>
<evidence type="ECO:0000313" key="10">
    <source>
        <dbReference type="EMBL" id="QHD65209.1"/>
    </source>
</evidence>
<keyword evidence="4 9" id="KW-0812">Transmembrane</keyword>
<comment type="subcellular location">
    <subcellularLocation>
        <location evidence="1 9">Cell membrane</location>
        <topology evidence="1 9">Single-pass membrane protein</topology>
    </subcellularLocation>
</comment>
<proteinExistence type="inferred from homology"/>
<reference evidence="10 11" key="1">
    <citation type="journal article" date="2020" name="MBio">
        <title>Erratum for Teymournejad et al., 'Isolation and Molecular Analysis of a Novel Neorickettsia Species That Causes Potomac Horse Fever'.</title>
        <authorList>
            <person name="Teymournejad O."/>
            <person name="Lin M."/>
            <person name="Bekebrede H."/>
            <person name="Kamr A."/>
            <person name="Toribio R.E."/>
            <person name="Arroyo L.G."/>
            <person name="Baird J.D."/>
            <person name="Rikihisa Y."/>
        </authorList>
    </citation>
    <scope>NUCLEOTIDE SEQUENCE [LARGE SCALE GENOMIC DNA]</scope>
    <source>
        <strain evidence="10 11">Fin17</strain>
    </source>
</reference>
<keyword evidence="5 9" id="KW-0653">Protein transport</keyword>
<evidence type="ECO:0000256" key="7">
    <source>
        <dbReference type="ARBA" id="ARBA00023010"/>
    </source>
</evidence>
<dbReference type="EMBL" id="CP047224">
    <property type="protein sequence ID" value="QHD65209.1"/>
    <property type="molecule type" value="Genomic_DNA"/>
</dbReference>
<dbReference type="InterPro" id="IPR003369">
    <property type="entry name" value="TatA/B/E"/>
</dbReference>
<dbReference type="NCBIfam" id="TIGR01411">
    <property type="entry name" value="tatAE"/>
    <property type="match status" value="1"/>
</dbReference>
<evidence type="ECO:0000313" key="11">
    <source>
        <dbReference type="Proteomes" id="UP000464912"/>
    </source>
</evidence>
<keyword evidence="6 9" id="KW-1133">Transmembrane helix</keyword>
<keyword evidence="2 9" id="KW-0813">Transport</keyword>
<feature type="transmembrane region" description="Helical" evidence="9">
    <location>
        <begin position="6"/>
        <end position="24"/>
    </location>
</feature>
<dbReference type="RefSeq" id="WP_011451871.1">
    <property type="nucleotide sequence ID" value="NZ_CP047224.1"/>
</dbReference>
<comment type="similarity">
    <text evidence="9">Belongs to the TatA/E family.</text>
</comment>
<protein>
    <recommendedName>
        <fullName evidence="9">Sec-independent protein translocase protein TatA</fullName>
    </recommendedName>
</protein>
<dbReference type="PANTHER" id="PTHR42982:SF8">
    <property type="entry name" value="SEC-INDEPENDENT PROTEIN TRANSLOCASE PROTEIN TATA"/>
    <property type="match status" value="1"/>
</dbReference>
<dbReference type="GO" id="GO:0043953">
    <property type="term" value="P:protein transport by the Tat complex"/>
    <property type="evidence" value="ECO:0007669"/>
    <property type="project" value="UniProtKB-UniRule"/>
</dbReference>
<evidence type="ECO:0000256" key="3">
    <source>
        <dbReference type="ARBA" id="ARBA00022475"/>
    </source>
</evidence>
<accession>A0A6P1G9Q2</accession>
<evidence type="ECO:0000256" key="5">
    <source>
        <dbReference type="ARBA" id="ARBA00022927"/>
    </source>
</evidence>
<name>A0A6P1G9Q2_9RICK</name>
<dbReference type="KEGG" id="nef:GP480_01935"/>
<evidence type="ECO:0000256" key="6">
    <source>
        <dbReference type="ARBA" id="ARBA00022989"/>
    </source>
</evidence>
<dbReference type="GO" id="GO:0033281">
    <property type="term" value="C:TAT protein transport complex"/>
    <property type="evidence" value="ECO:0007669"/>
    <property type="project" value="UniProtKB-UniRule"/>
</dbReference>